<dbReference type="EMBL" id="JAUJYN010000010">
    <property type="protein sequence ID" value="KAK1261864.1"/>
    <property type="molecule type" value="Genomic_DNA"/>
</dbReference>
<organism evidence="16 17">
    <name type="scientific">Acorus gramineus</name>
    <name type="common">Dwarf sweet flag</name>
    <dbReference type="NCBI Taxonomy" id="55184"/>
    <lineage>
        <taxon>Eukaryota</taxon>
        <taxon>Viridiplantae</taxon>
        <taxon>Streptophyta</taxon>
        <taxon>Embryophyta</taxon>
        <taxon>Tracheophyta</taxon>
        <taxon>Spermatophyta</taxon>
        <taxon>Magnoliopsida</taxon>
        <taxon>Liliopsida</taxon>
        <taxon>Acoraceae</taxon>
        <taxon>Acorus</taxon>
    </lineage>
</organism>
<evidence type="ECO:0000256" key="10">
    <source>
        <dbReference type="PROSITE-ProRule" id="PRU01240"/>
    </source>
</evidence>
<feature type="active site" description="Charge relay system" evidence="9 10">
    <location>
        <position position="539"/>
    </location>
</feature>
<dbReference type="SUPFAM" id="SSF52025">
    <property type="entry name" value="PA domain"/>
    <property type="match status" value="1"/>
</dbReference>
<sequence>MKNKRSPANMSIILLLLFSLCTSSQAIGATTNDDPNRLQTYIVNVQPPEGIGFNSIEDRDAYYRSFLPPTTDALDEPRMMYTYAHVASGFAARLTAAEVLAMSKKDGFIQANPDRLIPLQTTHSSVFLGLDGANGLWNVSTSGKGVIVGVLDTGVTADHPSFSDQGMPPPPNKWKGRCEFTTSSSCNNKLIGARVFAQGSAVFRSTVKSISPSDDEGHGTHTASTAAGNFVPNVDVLGNAKGMAAGVAPRAHVAMYKVCSVEGCAGSDILAGLDAAVEDGVDVLSLSLGGAPMEYFGDPIAVGAFAAIEKGIFVSCAAGNSGPVASSLSNDAPWLLTVGASSMDRTIRSTVKLGDDTEVDGETLYQPKSFLPNQLPLYVPPPSGALCADGSLDSEAKGKVVLCERGGGIGRIDKGQAVKNAGGAAMILMNDEENAYSVLSDAHVIPASHISYAGGQKIKAYVNSTSKATAAILFKGTIFRRLAPIVASFSSRGPSAVSPGILKPDIIGPGVNVLAAWPVPVIGNSTSGRPNFNIISGTSMSTPHLTGVVALLKSAHPDWSPAAIKSAIMTTSYIDTWQGLPIKDERLRPASLFAIGAGHVNPLKANDPGLVYDIQPDDYVTFLCGLNYTDSQVSVITHKNTSCADYKKIEEGQLNYPSFTVHFGRSSSSEVTFKRTVTNVGAANSSYAVGVEAPKGVSVAVEPDSLHFSEVNEKASFSVTFSRNGTVKGLAHASGQLRWVSDKHELRSPISVVFRS</sequence>
<dbReference type="InterPro" id="IPR045051">
    <property type="entry name" value="SBT"/>
</dbReference>
<dbReference type="Pfam" id="PF02225">
    <property type="entry name" value="PA"/>
    <property type="match status" value="1"/>
</dbReference>
<name>A0AAV9ACD3_ACOGR</name>
<evidence type="ECO:0000313" key="16">
    <source>
        <dbReference type="EMBL" id="KAK1261864.1"/>
    </source>
</evidence>
<dbReference type="Pfam" id="PF05922">
    <property type="entry name" value="Inhibitor_I9"/>
    <property type="match status" value="1"/>
</dbReference>
<keyword evidence="17" id="KW-1185">Reference proteome</keyword>
<evidence type="ECO:0000259" key="14">
    <source>
        <dbReference type="Pfam" id="PF05922"/>
    </source>
</evidence>
<keyword evidence="6 10" id="KW-0378">Hydrolase</keyword>
<feature type="domain" description="PA" evidence="13">
    <location>
        <begin position="377"/>
        <end position="458"/>
    </location>
</feature>
<evidence type="ECO:0000256" key="8">
    <source>
        <dbReference type="ARBA" id="ARBA00023180"/>
    </source>
</evidence>
<accession>A0AAV9ACD3</accession>
<keyword evidence="5 11" id="KW-0732">Signal</keyword>
<dbReference type="GO" id="GO:0005576">
    <property type="term" value="C:extracellular region"/>
    <property type="evidence" value="ECO:0007669"/>
    <property type="project" value="UniProtKB-SubCell"/>
</dbReference>
<evidence type="ECO:0000256" key="3">
    <source>
        <dbReference type="ARBA" id="ARBA00022525"/>
    </source>
</evidence>
<dbReference type="InterPro" id="IPR034197">
    <property type="entry name" value="Peptidases_S8_3"/>
</dbReference>
<evidence type="ECO:0000256" key="2">
    <source>
        <dbReference type="ARBA" id="ARBA00011073"/>
    </source>
</evidence>
<feature type="active site" description="Charge relay system" evidence="9 10">
    <location>
        <position position="152"/>
    </location>
</feature>
<dbReference type="FunFam" id="3.40.50.200:FF:000006">
    <property type="entry name" value="Subtilisin-like protease SBT1.5"/>
    <property type="match status" value="1"/>
</dbReference>
<dbReference type="AlphaFoldDB" id="A0AAV9ACD3"/>
<evidence type="ECO:0000256" key="1">
    <source>
        <dbReference type="ARBA" id="ARBA00004613"/>
    </source>
</evidence>
<dbReference type="InterPro" id="IPR037045">
    <property type="entry name" value="S8pro/Inhibitor_I9_sf"/>
</dbReference>
<reference evidence="16" key="1">
    <citation type="journal article" date="2023" name="Nat. Commun.">
        <title>Diploid and tetraploid genomes of Acorus and the evolution of monocots.</title>
        <authorList>
            <person name="Ma L."/>
            <person name="Liu K.W."/>
            <person name="Li Z."/>
            <person name="Hsiao Y.Y."/>
            <person name="Qi Y."/>
            <person name="Fu T."/>
            <person name="Tang G.D."/>
            <person name="Zhang D."/>
            <person name="Sun W.H."/>
            <person name="Liu D.K."/>
            <person name="Li Y."/>
            <person name="Chen G.Z."/>
            <person name="Liu X.D."/>
            <person name="Liao X.Y."/>
            <person name="Jiang Y.T."/>
            <person name="Yu X."/>
            <person name="Hao Y."/>
            <person name="Huang J."/>
            <person name="Zhao X.W."/>
            <person name="Ke S."/>
            <person name="Chen Y.Y."/>
            <person name="Wu W.L."/>
            <person name="Hsu J.L."/>
            <person name="Lin Y.F."/>
            <person name="Huang M.D."/>
            <person name="Li C.Y."/>
            <person name="Huang L."/>
            <person name="Wang Z.W."/>
            <person name="Zhao X."/>
            <person name="Zhong W.Y."/>
            <person name="Peng D.H."/>
            <person name="Ahmad S."/>
            <person name="Lan S."/>
            <person name="Zhang J.S."/>
            <person name="Tsai W.C."/>
            <person name="Van de Peer Y."/>
            <person name="Liu Z.J."/>
        </authorList>
    </citation>
    <scope>NUCLEOTIDE SEQUENCE</scope>
    <source>
        <strain evidence="16">SCP</strain>
    </source>
</reference>
<keyword evidence="7 10" id="KW-0720">Serine protease</keyword>
<dbReference type="Gene3D" id="3.50.30.30">
    <property type="match status" value="1"/>
</dbReference>
<dbReference type="InterPro" id="IPR036852">
    <property type="entry name" value="Peptidase_S8/S53_dom_sf"/>
</dbReference>
<feature type="signal peptide" evidence="11">
    <location>
        <begin position="1"/>
        <end position="26"/>
    </location>
</feature>
<dbReference type="Pfam" id="PF17766">
    <property type="entry name" value="fn3_6"/>
    <property type="match status" value="1"/>
</dbReference>
<dbReference type="Gene3D" id="2.60.40.2310">
    <property type="match status" value="1"/>
</dbReference>
<keyword evidence="4 10" id="KW-0645">Protease</keyword>
<dbReference type="InterPro" id="IPR010259">
    <property type="entry name" value="S8pro/Inhibitor_I9"/>
</dbReference>
<comment type="subcellular location">
    <subcellularLocation>
        <location evidence="1">Secreted</location>
    </subcellularLocation>
</comment>
<dbReference type="CDD" id="cd04852">
    <property type="entry name" value="Peptidases_S8_3"/>
    <property type="match status" value="1"/>
</dbReference>
<evidence type="ECO:0000256" key="7">
    <source>
        <dbReference type="ARBA" id="ARBA00022825"/>
    </source>
</evidence>
<evidence type="ECO:0000259" key="15">
    <source>
        <dbReference type="Pfam" id="PF17766"/>
    </source>
</evidence>
<evidence type="ECO:0000259" key="12">
    <source>
        <dbReference type="Pfam" id="PF00082"/>
    </source>
</evidence>
<feature type="chain" id="PRO_5043698434" evidence="11">
    <location>
        <begin position="27"/>
        <end position="756"/>
    </location>
</feature>
<dbReference type="InterPro" id="IPR041469">
    <property type="entry name" value="Subtilisin-like_FN3"/>
</dbReference>
<evidence type="ECO:0000256" key="5">
    <source>
        <dbReference type="ARBA" id="ARBA00022729"/>
    </source>
</evidence>
<evidence type="ECO:0000256" key="9">
    <source>
        <dbReference type="PIRSR" id="PIRSR615500-1"/>
    </source>
</evidence>
<dbReference type="SUPFAM" id="SSF52743">
    <property type="entry name" value="Subtilisin-like"/>
    <property type="match status" value="1"/>
</dbReference>
<dbReference type="InterPro" id="IPR003137">
    <property type="entry name" value="PA_domain"/>
</dbReference>
<dbReference type="InterPro" id="IPR046450">
    <property type="entry name" value="PA_dom_sf"/>
</dbReference>
<proteinExistence type="inferred from homology"/>
<comment type="similarity">
    <text evidence="2 10">Belongs to the peptidase S8 family.</text>
</comment>
<evidence type="ECO:0000256" key="6">
    <source>
        <dbReference type="ARBA" id="ARBA00022801"/>
    </source>
</evidence>
<dbReference type="FunFam" id="2.60.40.2310:FF:000001">
    <property type="entry name" value="Subtilisin-like protease SBT1.5"/>
    <property type="match status" value="1"/>
</dbReference>
<comment type="caution">
    <text evidence="16">The sequence shown here is derived from an EMBL/GenBank/DDBJ whole genome shotgun (WGS) entry which is preliminary data.</text>
</comment>
<dbReference type="PROSITE" id="PS00136">
    <property type="entry name" value="SUBTILASE_ASP"/>
    <property type="match status" value="1"/>
</dbReference>
<dbReference type="GO" id="GO:0006508">
    <property type="term" value="P:proteolysis"/>
    <property type="evidence" value="ECO:0007669"/>
    <property type="project" value="UniProtKB-KW"/>
</dbReference>
<dbReference type="InterPro" id="IPR000209">
    <property type="entry name" value="Peptidase_S8/S53_dom"/>
</dbReference>
<keyword evidence="8" id="KW-0325">Glycoprotein</keyword>
<dbReference type="Proteomes" id="UP001179952">
    <property type="component" value="Unassembled WGS sequence"/>
</dbReference>
<dbReference type="PRINTS" id="PR00723">
    <property type="entry name" value="SUBTILISIN"/>
</dbReference>
<feature type="domain" description="Peptidase S8/S53" evidence="12">
    <location>
        <begin position="143"/>
        <end position="598"/>
    </location>
</feature>
<dbReference type="GO" id="GO:0004252">
    <property type="term" value="F:serine-type endopeptidase activity"/>
    <property type="evidence" value="ECO:0007669"/>
    <property type="project" value="UniProtKB-UniRule"/>
</dbReference>
<evidence type="ECO:0000256" key="11">
    <source>
        <dbReference type="SAM" id="SignalP"/>
    </source>
</evidence>
<dbReference type="PROSITE" id="PS51892">
    <property type="entry name" value="SUBTILASE"/>
    <property type="match status" value="1"/>
</dbReference>
<gene>
    <name evidence="16" type="ORF">QJS04_geneDACA018766</name>
</gene>
<keyword evidence="3" id="KW-0964">Secreted</keyword>
<evidence type="ECO:0000259" key="13">
    <source>
        <dbReference type="Pfam" id="PF02225"/>
    </source>
</evidence>
<evidence type="ECO:0000256" key="4">
    <source>
        <dbReference type="ARBA" id="ARBA00022670"/>
    </source>
</evidence>
<feature type="active site" description="Charge relay system" evidence="9 10">
    <location>
        <position position="218"/>
    </location>
</feature>
<feature type="domain" description="Inhibitor I9" evidence="14">
    <location>
        <begin position="61"/>
        <end position="118"/>
    </location>
</feature>
<dbReference type="Pfam" id="PF00082">
    <property type="entry name" value="Peptidase_S8"/>
    <property type="match status" value="1"/>
</dbReference>
<feature type="domain" description="Subtilisin-like protease fibronectin type-III" evidence="15">
    <location>
        <begin position="653"/>
        <end position="752"/>
    </location>
</feature>
<dbReference type="PANTHER" id="PTHR10795">
    <property type="entry name" value="PROPROTEIN CONVERTASE SUBTILISIN/KEXIN"/>
    <property type="match status" value="1"/>
</dbReference>
<dbReference type="InterPro" id="IPR015500">
    <property type="entry name" value="Peptidase_S8_subtilisin-rel"/>
</dbReference>
<evidence type="ECO:0000313" key="17">
    <source>
        <dbReference type="Proteomes" id="UP001179952"/>
    </source>
</evidence>
<dbReference type="Gene3D" id="3.40.50.200">
    <property type="entry name" value="Peptidase S8/S53 domain"/>
    <property type="match status" value="1"/>
</dbReference>
<dbReference type="CDD" id="cd02120">
    <property type="entry name" value="PA_subtilisin_like"/>
    <property type="match status" value="1"/>
</dbReference>
<reference evidence="16" key="2">
    <citation type="submission" date="2023-06" db="EMBL/GenBank/DDBJ databases">
        <authorList>
            <person name="Ma L."/>
            <person name="Liu K.-W."/>
            <person name="Li Z."/>
            <person name="Hsiao Y.-Y."/>
            <person name="Qi Y."/>
            <person name="Fu T."/>
            <person name="Tang G."/>
            <person name="Zhang D."/>
            <person name="Sun W.-H."/>
            <person name="Liu D.-K."/>
            <person name="Li Y."/>
            <person name="Chen G.-Z."/>
            <person name="Liu X.-D."/>
            <person name="Liao X.-Y."/>
            <person name="Jiang Y.-T."/>
            <person name="Yu X."/>
            <person name="Hao Y."/>
            <person name="Huang J."/>
            <person name="Zhao X.-W."/>
            <person name="Ke S."/>
            <person name="Chen Y.-Y."/>
            <person name="Wu W.-L."/>
            <person name="Hsu J.-L."/>
            <person name="Lin Y.-F."/>
            <person name="Huang M.-D."/>
            <person name="Li C.-Y."/>
            <person name="Huang L."/>
            <person name="Wang Z.-W."/>
            <person name="Zhao X."/>
            <person name="Zhong W.-Y."/>
            <person name="Peng D.-H."/>
            <person name="Ahmad S."/>
            <person name="Lan S."/>
            <person name="Zhang J.-S."/>
            <person name="Tsai W.-C."/>
            <person name="Van De Peer Y."/>
            <person name="Liu Z.-J."/>
        </authorList>
    </citation>
    <scope>NUCLEOTIDE SEQUENCE</scope>
    <source>
        <strain evidence="16">SCP</strain>
        <tissue evidence="16">Leaves</tissue>
    </source>
</reference>
<dbReference type="InterPro" id="IPR023827">
    <property type="entry name" value="Peptidase_S8_Asp-AS"/>
</dbReference>
<protein>
    <submittedName>
        <fullName evidence="16">Subtilisin-like protease SDD1</fullName>
    </submittedName>
</protein>
<dbReference type="Gene3D" id="3.30.70.80">
    <property type="entry name" value="Peptidase S8 propeptide/proteinase inhibitor I9"/>
    <property type="match status" value="1"/>
</dbReference>